<keyword evidence="2" id="KW-0165">Cleavage on pair of basic residues</keyword>
<dbReference type="PANTHER" id="PTHR42884">
    <property type="entry name" value="PROPROTEIN CONVERTASE SUBTILISIN/KEXIN-RELATED"/>
    <property type="match status" value="1"/>
</dbReference>
<gene>
    <name evidence="11" type="ORF">g.11179</name>
</gene>
<evidence type="ECO:0000313" key="11">
    <source>
        <dbReference type="EMBL" id="JAT79916.1"/>
    </source>
</evidence>
<dbReference type="AlphaFoldDB" id="A0A1E1VYV8"/>
<protein>
    <recommendedName>
        <fullName evidence="10">Peptidase S8 pro-domain domain-containing protein</fullName>
    </recommendedName>
</protein>
<dbReference type="GO" id="GO:0016486">
    <property type="term" value="P:peptide hormone processing"/>
    <property type="evidence" value="ECO:0007669"/>
    <property type="project" value="TreeGrafter"/>
</dbReference>
<keyword evidence="1" id="KW-0645">Protease</keyword>
<feature type="region of interest" description="Disordered" evidence="8">
    <location>
        <begin position="112"/>
        <end position="150"/>
    </location>
</feature>
<dbReference type="Pfam" id="PF16470">
    <property type="entry name" value="S8_pro-domain"/>
    <property type="match status" value="1"/>
</dbReference>
<dbReference type="GO" id="GO:0000139">
    <property type="term" value="C:Golgi membrane"/>
    <property type="evidence" value="ECO:0007669"/>
    <property type="project" value="TreeGrafter"/>
</dbReference>
<dbReference type="OrthoDB" id="300641at2759"/>
<dbReference type="SUPFAM" id="SSF54897">
    <property type="entry name" value="Protease propeptides/inhibitors"/>
    <property type="match status" value="1"/>
</dbReference>
<keyword evidence="6" id="KW-0865">Zymogen</keyword>
<feature type="non-terminal residue" evidence="11">
    <location>
        <position position="185"/>
    </location>
</feature>
<dbReference type="GO" id="GO:0004252">
    <property type="term" value="F:serine-type endopeptidase activity"/>
    <property type="evidence" value="ECO:0007669"/>
    <property type="project" value="TreeGrafter"/>
</dbReference>
<dbReference type="InterPro" id="IPR032815">
    <property type="entry name" value="S8_pro-domain"/>
</dbReference>
<evidence type="ECO:0000256" key="7">
    <source>
        <dbReference type="ARBA" id="ARBA00023180"/>
    </source>
</evidence>
<feature type="compositionally biased region" description="Low complexity" evidence="8">
    <location>
        <begin position="114"/>
        <end position="123"/>
    </location>
</feature>
<keyword evidence="4" id="KW-0378">Hydrolase</keyword>
<feature type="signal peptide" evidence="9">
    <location>
        <begin position="1"/>
        <end position="20"/>
    </location>
</feature>
<evidence type="ECO:0000256" key="3">
    <source>
        <dbReference type="ARBA" id="ARBA00022729"/>
    </source>
</evidence>
<name>A0A1E1VYV8_PECGO</name>
<dbReference type="Gene3D" id="3.30.70.850">
    <property type="entry name" value="Peptidase S8, pro-domain"/>
    <property type="match status" value="1"/>
</dbReference>
<reference evidence="11" key="1">
    <citation type="submission" date="2015-09" db="EMBL/GenBank/DDBJ databases">
        <title>De novo assembly of Pectinophora gossypiella (Pink Bollworm) gut transcriptome.</title>
        <authorList>
            <person name="Tassone E.E."/>
        </authorList>
    </citation>
    <scope>NUCLEOTIDE SEQUENCE</scope>
</reference>
<dbReference type="EMBL" id="GDQN01011138">
    <property type="protein sequence ID" value="JAT79916.1"/>
    <property type="molecule type" value="Transcribed_RNA"/>
</dbReference>
<accession>A0A1E1VYV8</accession>
<evidence type="ECO:0000256" key="2">
    <source>
        <dbReference type="ARBA" id="ARBA00022685"/>
    </source>
</evidence>
<proteinExistence type="predicted"/>
<keyword evidence="5" id="KW-0720">Serine protease</keyword>
<keyword evidence="7" id="KW-0325">Glycoprotein</keyword>
<dbReference type="GO" id="GO:0005802">
    <property type="term" value="C:trans-Golgi network"/>
    <property type="evidence" value="ECO:0007669"/>
    <property type="project" value="TreeGrafter"/>
</dbReference>
<organism evidence="11">
    <name type="scientific">Pectinophora gossypiella</name>
    <name type="common">Cotton pink bollworm</name>
    <name type="synonym">Depressaria gossypiella</name>
    <dbReference type="NCBI Taxonomy" id="13191"/>
    <lineage>
        <taxon>Eukaryota</taxon>
        <taxon>Metazoa</taxon>
        <taxon>Ecdysozoa</taxon>
        <taxon>Arthropoda</taxon>
        <taxon>Hexapoda</taxon>
        <taxon>Insecta</taxon>
        <taxon>Pterygota</taxon>
        <taxon>Neoptera</taxon>
        <taxon>Endopterygota</taxon>
        <taxon>Lepidoptera</taxon>
        <taxon>Glossata</taxon>
        <taxon>Ditrysia</taxon>
        <taxon>Gelechioidea</taxon>
        <taxon>Gelechiidae</taxon>
        <taxon>Apatetrinae</taxon>
        <taxon>Pectinophora</taxon>
    </lineage>
</organism>
<feature type="domain" description="Peptidase S8 pro-domain" evidence="10">
    <location>
        <begin position="25"/>
        <end position="99"/>
    </location>
</feature>
<evidence type="ECO:0000256" key="1">
    <source>
        <dbReference type="ARBA" id="ARBA00022670"/>
    </source>
</evidence>
<dbReference type="FunFam" id="3.30.70.850:FF:000001">
    <property type="entry name" value="Proprotein convertase subtilisin/kexin type 5"/>
    <property type="match status" value="1"/>
</dbReference>
<evidence type="ECO:0000256" key="4">
    <source>
        <dbReference type="ARBA" id="ARBA00022801"/>
    </source>
</evidence>
<keyword evidence="3 9" id="KW-0732">Signal</keyword>
<dbReference type="PANTHER" id="PTHR42884:SF3">
    <property type="entry name" value="FURIN-LIKE PROTEASE 1, ISOFORMS 1_1-X_2"/>
    <property type="match status" value="1"/>
</dbReference>
<evidence type="ECO:0000256" key="8">
    <source>
        <dbReference type="SAM" id="MobiDB-lite"/>
    </source>
</evidence>
<dbReference type="InterPro" id="IPR038466">
    <property type="entry name" value="S8_pro-domain_sf"/>
</dbReference>
<evidence type="ECO:0000256" key="9">
    <source>
        <dbReference type="SAM" id="SignalP"/>
    </source>
</evidence>
<evidence type="ECO:0000259" key="10">
    <source>
        <dbReference type="Pfam" id="PF16470"/>
    </source>
</evidence>
<evidence type="ECO:0000256" key="6">
    <source>
        <dbReference type="ARBA" id="ARBA00023145"/>
    </source>
</evidence>
<sequence length="185" mass="20830">MAVRWCAVVVLVATLLEARAHYTPTWAVHIPGGKQAADAVARDHGFINLGEIFDNHYHFHHNRVSKRSLSPSQEHHGKLEGDTRVRWAKQQRALSRKKRDFLPLHISTTAETRSSYAPVPSSSSKREAGSKRAIQPTRVKGRPRAADSSFQLNDPKWPHMWYLNRGGGLDMNVIPAWREGITGRG</sequence>
<evidence type="ECO:0000256" key="5">
    <source>
        <dbReference type="ARBA" id="ARBA00022825"/>
    </source>
</evidence>
<feature type="chain" id="PRO_5009115041" description="Peptidase S8 pro-domain domain-containing protein" evidence="9">
    <location>
        <begin position="21"/>
        <end position="185"/>
    </location>
</feature>